<comment type="caution">
    <text evidence="2">The sequence shown here is derived from an EMBL/GenBank/DDBJ whole genome shotgun (WGS) entry which is preliminary data.</text>
</comment>
<feature type="transmembrane region" description="Helical" evidence="1">
    <location>
        <begin position="6"/>
        <end position="24"/>
    </location>
</feature>
<reference evidence="2" key="1">
    <citation type="submission" date="2020-07" db="EMBL/GenBank/DDBJ databases">
        <title>Multicomponent nature underlies the extraordinary mechanical properties of spider dragline silk.</title>
        <authorList>
            <person name="Kono N."/>
            <person name="Nakamura H."/>
            <person name="Mori M."/>
            <person name="Yoshida Y."/>
            <person name="Ohtoshi R."/>
            <person name="Malay A.D."/>
            <person name="Moran D.A.P."/>
            <person name="Tomita M."/>
            <person name="Numata K."/>
            <person name="Arakawa K."/>
        </authorList>
    </citation>
    <scope>NUCLEOTIDE SEQUENCE</scope>
</reference>
<keyword evidence="1" id="KW-1133">Transmembrane helix</keyword>
<dbReference type="AlphaFoldDB" id="A0A8X6LVS0"/>
<proteinExistence type="predicted"/>
<evidence type="ECO:0000313" key="3">
    <source>
        <dbReference type="Proteomes" id="UP000887116"/>
    </source>
</evidence>
<organism evidence="2 3">
    <name type="scientific">Trichonephila clavata</name>
    <name type="common">Joro spider</name>
    <name type="synonym">Nephila clavata</name>
    <dbReference type="NCBI Taxonomy" id="2740835"/>
    <lineage>
        <taxon>Eukaryota</taxon>
        <taxon>Metazoa</taxon>
        <taxon>Ecdysozoa</taxon>
        <taxon>Arthropoda</taxon>
        <taxon>Chelicerata</taxon>
        <taxon>Arachnida</taxon>
        <taxon>Araneae</taxon>
        <taxon>Araneomorphae</taxon>
        <taxon>Entelegynae</taxon>
        <taxon>Araneoidea</taxon>
        <taxon>Nephilidae</taxon>
        <taxon>Trichonephila</taxon>
    </lineage>
</organism>
<dbReference type="EMBL" id="BMAO01038080">
    <property type="protein sequence ID" value="GFR22467.1"/>
    <property type="molecule type" value="Genomic_DNA"/>
</dbReference>
<keyword evidence="1" id="KW-0812">Transmembrane</keyword>
<sequence length="187" mass="21552">MDLAFLLEISFYLLVCVMTILYYGHLPYFIEILQYVAIVEIFKKYFLPNFERTQQLNGNLSLSERTVRKAENDSIPTVHSTMIFKMCQSLGIKARLAPEEKRSVWIAKSKKSSKPMPTTPVVKSKIIYEMCNALDIKVILSPTIERDIVTLEPKKKFKQNRPPPLVRSIMVYKMCCALGLEAELNPE</sequence>
<evidence type="ECO:0000256" key="1">
    <source>
        <dbReference type="SAM" id="Phobius"/>
    </source>
</evidence>
<name>A0A8X6LVS0_TRICU</name>
<keyword evidence="1" id="KW-0472">Membrane</keyword>
<evidence type="ECO:0000313" key="2">
    <source>
        <dbReference type="EMBL" id="GFR22467.1"/>
    </source>
</evidence>
<protein>
    <submittedName>
        <fullName evidence="2">Uncharacterized protein</fullName>
    </submittedName>
</protein>
<keyword evidence="3" id="KW-1185">Reference proteome</keyword>
<accession>A0A8X6LVS0</accession>
<gene>
    <name evidence="2" type="ORF">TNCT_520721</name>
</gene>
<dbReference type="Proteomes" id="UP000887116">
    <property type="component" value="Unassembled WGS sequence"/>
</dbReference>